<evidence type="ECO:0000256" key="2">
    <source>
        <dbReference type="ARBA" id="ARBA00022679"/>
    </source>
</evidence>
<comment type="catalytic activity">
    <reaction evidence="1 5">
        <text>3'-dephospho-CoA + ATP = 2'-(5''-triphospho-alpha-D-ribosyl)-3'-dephospho-CoA + adenine</text>
        <dbReference type="Rhea" id="RHEA:15117"/>
        <dbReference type="ChEBI" id="CHEBI:16708"/>
        <dbReference type="ChEBI" id="CHEBI:30616"/>
        <dbReference type="ChEBI" id="CHEBI:57328"/>
        <dbReference type="ChEBI" id="CHEBI:61378"/>
        <dbReference type="EC" id="2.4.2.52"/>
    </reaction>
</comment>
<dbReference type="HAMAP" id="MF_00397">
    <property type="entry name" value="CitG"/>
    <property type="match status" value="1"/>
</dbReference>
<keyword evidence="6" id="KW-0328">Glycosyltransferase</keyword>
<keyword evidence="4 5" id="KW-0067">ATP-binding</keyword>
<dbReference type="NCBIfam" id="TIGR03125">
    <property type="entry name" value="citrate_citG"/>
    <property type="match status" value="1"/>
</dbReference>
<dbReference type="PANTHER" id="PTHR30201:SF2">
    <property type="entry name" value="2-(5''-TRIPHOSPHORIBOSYL)-3'-DEPHOSPHOCOENZYME-A SYNTHASE"/>
    <property type="match status" value="1"/>
</dbReference>
<dbReference type="EC" id="2.4.2.52" evidence="5"/>
<proteinExistence type="inferred from homology"/>
<dbReference type="InterPro" id="IPR002736">
    <property type="entry name" value="CitG"/>
</dbReference>
<dbReference type="GO" id="GO:0046917">
    <property type="term" value="F:triphosphoribosyl-dephospho-CoA synthase activity"/>
    <property type="evidence" value="ECO:0007669"/>
    <property type="project" value="UniProtKB-UniRule"/>
</dbReference>
<dbReference type="PANTHER" id="PTHR30201">
    <property type="entry name" value="TRIPHOSPHORIBOSYL-DEPHOSPHO-COA SYNTHASE"/>
    <property type="match status" value="1"/>
</dbReference>
<name>A0A7X5KNK3_9FIRM</name>
<keyword evidence="2 5" id="KW-0808">Transferase</keyword>
<evidence type="ECO:0000256" key="1">
    <source>
        <dbReference type="ARBA" id="ARBA00001210"/>
    </source>
</evidence>
<gene>
    <name evidence="5 6" type="primary">citG</name>
    <name evidence="6" type="ORF">GXN74_03660</name>
</gene>
<dbReference type="GO" id="GO:0005524">
    <property type="term" value="F:ATP binding"/>
    <property type="evidence" value="ECO:0007669"/>
    <property type="project" value="UniProtKB-KW"/>
</dbReference>
<dbReference type="AlphaFoldDB" id="A0A7X5KNK3"/>
<evidence type="ECO:0000313" key="7">
    <source>
        <dbReference type="Proteomes" id="UP000461585"/>
    </source>
</evidence>
<organism evidence="6 7">
    <name type="scientific">Anaerotalea alkaliphila</name>
    <dbReference type="NCBI Taxonomy" id="2662126"/>
    <lineage>
        <taxon>Bacteria</taxon>
        <taxon>Bacillati</taxon>
        <taxon>Bacillota</taxon>
        <taxon>Clostridia</taxon>
        <taxon>Eubacteriales</taxon>
        <taxon>Anaerotalea</taxon>
    </lineage>
</organism>
<accession>A0A7X5KNK3</accession>
<dbReference type="Proteomes" id="UP000461585">
    <property type="component" value="Unassembled WGS sequence"/>
</dbReference>
<dbReference type="InterPro" id="IPR017551">
    <property type="entry name" value="TriPribosyl-deP-CoA_syn_CitG"/>
</dbReference>
<sequence>MKMRDVGLSKRLSQYAVQAMLYEVTATPKPGLVDRGNSGAHRDMDIFTFMGSSASLAHYFFQCSHQTQSYLDSTGPGEADCRELFGILRGLGLEAERSMFDATNGVNTHKGLIFSLGIIVSAAAYSLCRSGCPDPDIHDICSVVCALTEGICDKDFKGVEGKAFHTAGEKLYLQHGIKGIRGEAEKGYPIVRDVSYPVMKELMERSGHPINDIFVQVLFHIMAVLEDTNVLNRHDMGVLEEVQAAAQEVLGLGGVFTEAGRESILELDRLFIERNISPGGAADLLAVTIFFHLLDVQTAREEV</sequence>
<dbReference type="Gene3D" id="1.10.4200.10">
    <property type="entry name" value="Triphosphoribosyl-dephospho-CoA protein"/>
    <property type="match status" value="1"/>
</dbReference>
<keyword evidence="7" id="KW-1185">Reference proteome</keyword>
<comment type="caution">
    <text evidence="6">The sequence shown here is derived from an EMBL/GenBank/DDBJ whole genome shotgun (WGS) entry which is preliminary data.</text>
</comment>
<dbReference type="EMBL" id="JAAEEH010000006">
    <property type="protein sequence ID" value="NDL66842.1"/>
    <property type="molecule type" value="Genomic_DNA"/>
</dbReference>
<evidence type="ECO:0000256" key="4">
    <source>
        <dbReference type="ARBA" id="ARBA00022840"/>
    </source>
</evidence>
<dbReference type="Pfam" id="PF01874">
    <property type="entry name" value="CitG"/>
    <property type="match status" value="1"/>
</dbReference>
<evidence type="ECO:0000256" key="5">
    <source>
        <dbReference type="HAMAP-Rule" id="MF_00397"/>
    </source>
</evidence>
<keyword evidence="3 5" id="KW-0547">Nucleotide-binding</keyword>
<dbReference type="GO" id="GO:0016757">
    <property type="term" value="F:glycosyltransferase activity"/>
    <property type="evidence" value="ECO:0007669"/>
    <property type="project" value="UniProtKB-KW"/>
</dbReference>
<protein>
    <recommendedName>
        <fullName evidence="5">Probable 2-(5''-triphosphoribosyl)-3'-dephosphocoenzyme-A synthase</fullName>
        <shortName evidence="5">2-(5''-triphosphoribosyl)-3'-dephospho-CoA synthase</shortName>
        <ecNumber evidence="5">2.4.2.52</ecNumber>
    </recommendedName>
</protein>
<comment type="similarity">
    <text evidence="5">Belongs to the CitG/MdcB family.</text>
</comment>
<evidence type="ECO:0000256" key="3">
    <source>
        <dbReference type="ARBA" id="ARBA00022741"/>
    </source>
</evidence>
<dbReference type="GO" id="GO:0051191">
    <property type="term" value="P:prosthetic group biosynthetic process"/>
    <property type="evidence" value="ECO:0007669"/>
    <property type="project" value="TreeGrafter"/>
</dbReference>
<evidence type="ECO:0000313" key="6">
    <source>
        <dbReference type="EMBL" id="NDL66842.1"/>
    </source>
</evidence>
<reference evidence="6 7" key="1">
    <citation type="submission" date="2020-01" db="EMBL/GenBank/DDBJ databases">
        <title>Anaeroalcalibacter tamaniensis gen. nov., sp. nov., moderately halophilic strictly anaerobic fermenter bacterium from mud volcano of Taman peninsula.</title>
        <authorList>
            <person name="Frolova A."/>
            <person name="Merkel A.Y."/>
            <person name="Slobodkin A.I."/>
        </authorList>
    </citation>
    <scope>NUCLEOTIDE SEQUENCE [LARGE SCALE GENOMIC DNA]</scope>
    <source>
        <strain evidence="6 7">F-3ap</strain>
    </source>
</reference>